<gene>
    <name evidence="1" type="ORF">ACFQ5P_06300</name>
</gene>
<proteinExistence type="predicted"/>
<sequence>MADKPVTPVWRHFLVGQGGSEQSFQYGARAKVGNFNQRRWYPGKLDLSRFYSGRVLILGGPLFE</sequence>
<evidence type="ECO:0000313" key="1">
    <source>
        <dbReference type="EMBL" id="MFD1480898.1"/>
    </source>
</evidence>
<feature type="non-terminal residue" evidence="1">
    <location>
        <position position="64"/>
    </location>
</feature>
<keyword evidence="2" id="KW-1185">Reference proteome</keyword>
<dbReference type="EMBL" id="JBHTOQ010000012">
    <property type="protein sequence ID" value="MFD1480898.1"/>
    <property type="molecule type" value="Genomic_DNA"/>
</dbReference>
<dbReference type="RefSeq" id="WP_379106392.1">
    <property type="nucleotide sequence ID" value="NZ_JBHTOQ010000012.1"/>
</dbReference>
<comment type="caution">
    <text evidence="1">The sequence shown here is derived from an EMBL/GenBank/DDBJ whole genome shotgun (WGS) entry which is preliminary data.</text>
</comment>
<reference evidence="2" key="1">
    <citation type="journal article" date="2019" name="Int. J. Syst. Evol. Microbiol.">
        <title>The Global Catalogue of Microorganisms (GCM) 10K type strain sequencing project: providing services to taxonomists for standard genome sequencing and annotation.</title>
        <authorList>
            <consortium name="The Broad Institute Genomics Platform"/>
            <consortium name="The Broad Institute Genome Sequencing Center for Infectious Disease"/>
            <person name="Wu L."/>
            <person name="Ma J."/>
        </authorList>
    </citation>
    <scope>NUCLEOTIDE SEQUENCE [LARGE SCALE GENOMIC DNA]</scope>
    <source>
        <strain evidence="2">CCM 8875</strain>
    </source>
</reference>
<name>A0ABW4DVU0_9RHOB</name>
<dbReference type="Proteomes" id="UP001597302">
    <property type="component" value="Unassembled WGS sequence"/>
</dbReference>
<evidence type="ECO:0000313" key="2">
    <source>
        <dbReference type="Proteomes" id="UP001597302"/>
    </source>
</evidence>
<protein>
    <submittedName>
        <fullName evidence="1">Uncharacterized protein</fullName>
    </submittedName>
</protein>
<accession>A0ABW4DVU0</accession>
<organism evidence="1 2">
    <name type="scientific">Paracoccus nototheniae</name>
    <dbReference type="NCBI Taxonomy" id="2489002"/>
    <lineage>
        <taxon>Bacteria</taxon>
        <taxon>Pseudomonadati</taxon>
        <taxon>Pseudomonadota</taxon>
        <taxon>Alphaproteobacteria</taxon>
        <taxon>Rhodobacterales</taxon>
        <taxon>Paracoccaceae</taxon>
        <taxon>Paracoccus</taxon>
    </lineage>
</organism>